<dbReference type="Gene3D" id="3.30.70.80">
    <property type="entry name" value="Peptidase S8 propeptide/proteinase inhibitor I9"/>
    <property type="match status" value="1"/>
</dbReference>
<sequence length="129" mass="14738">MGAADSTKASLGYDHAYVLNSVLTRNEKALVRNYKHGFSGFAARLSKEETNSIGQKPGVVSVLRDLILNLHKTRSWDFLKDQIPVKIHHPILLPRQTSSLHCHLRRRYMGPASIPMERQLHEILRLQFV</sequence>
<reference evidence="2" key="1">
    <citation type="submission" date="2018-05" db="EMBL/GenBank/DDBJ databases">
        <title>Draft genome of Mucuna pruriens seed.</title>
        <authorList>
            <person name="Nnadi N.E."/>
            <person name="Vos R."/>
            <person name="Hasami M.H."/>
            <person name="Devisetty U.K."/>
            <person name="Aguiy J.C."/>
        </authorList>
    </citation>
    <scope>NUCLEOTIDE SEQUENCE [LARGE SCALE GENOMIC DNA]</scope>
    <source>
        <strain evidence="2">JCA_2017</strain>
    </source>
</reference>
<dbReference type="GO" id="GO:0006508">
    <property type="term" value="P:proteolysis"/>
    <property type="evidence" value="ECO:0007669"/>
    <property type="project" value="UniProtKB-KW"/>
</dbReference>
<proteinExistence type="predicted"/>
<dbReference type="InterPro" id="IPR037045">
    <property type="entry name" value="S8pro/Inhibitor_I9_sf"/>
</dbReference>
<protein>
    <submittedName>
        <fullName evidence="2">Subtilisin-like protease SBT5.1</fullName>
    </submittedName>
</protein>
<dbReference type="EMBL" id="QJKJ01008778">
    <property type="protein sequence ID" value="RDX78700.1"/>
    <property type="molecule type" value="Genomic_DNA"/>
</dbReference>
<dbReference type="Proteomes" id="UP000257109">
    <property type="component" value="Unassembled WGS sequence"/>
</dbReference>
<feature type="domain" description="Inhibitor I9" evidence="1">
    <location>
        <begin position="8"/>
        <end position="71"/>
    </location>
</feature>
<dbReference type="STRING" id="157652.A0A371FKH6"/>
<organism evidence="2 3">
    <name type="scientific">Mucuna pruriens</name>
    <name type="common">Velvet bean</name>
    <name type="synonym">Dolichos pruriens</name>
    <dbReference type="NCBI Taxonomy" id="157652"/>
    <lineage>
        <taxon>Eukaryota</taxon>
        <taxon>Viridiplantae</taxon>
        <taxon>Streptophyta</taxon>
        <taxon>Embryophyta</taxon>
        <taxon>Tracheophyta</taxon>
        <taxon>Spermatophyta</taxon>
        <taxon>Magnoliopsida</taxon>
        <taxon>eudicotyledons</taxon>
        <taxon>Gunneridae</taxon>
        <taxon>Pentapetalae</taxon>
        <taxon>rosids</taxon>
        <taxon>fabids</taxon>
        <taxon>Fabales</taxon>
        <taxon>Fabaceae</taxon>
        <taxon>Papilionoideae</taxon>
        <taxon>50 kb inversion clade</taxon>
        <taxon>NPAAA clade</taxon>
        <taxon>indigoferoid/millettioid clade</taxon>
        <taxon>Phaseoleae</taxon>
        <taxon>Mucuna</taxon>
    </lineage>
</organism>
<dbReference type="GO" id="GO:0008233">
    <property type="term" value="F:peptidase activity"/>
    <property type="evidence" value="ECO:0007669"/>
    <property type="project" value="UniProtKB-KW"/>
</dbReference>
<dbReference type="Pfam" id="PF05922">
    <property type="entry name" value="Inhibitor_I9"/>
    <property type="match status" value="1"/>
</dbReference>
<gene>
    <name evidence="2" type="primary">SBT5.1</name>
    <name evidence="2" type="ORF">CR513_40980</name>
</gene>
<feature type="non-terminal residue" evidence="2">
    <location>
        <position position="1"/>
    </location>
</feature>
<evidence type="ECO:0000313" key="3">
    <source>
        <dbReference type="Proteomes" id="UP000257109"/>
    </source>
</evidence>
<evidence type="ECO:0000313" key="2">
    <source>
        <dbReference type="EMBL" id="RDX78700.1"/>
    </source>
</evidence>
<dbReference type="OrthoDB" id="2014869at2759"/>
<dbReference type="InterPro" id="IPR010259">
    <property type="entry name" value="S8pro/Inhibitor_I9"/>
</dbReference>
<comment type="caution">
    <text evidence="2">The sequence shown here is derived from an EMBL/GenBank/DDBJ whole genome shotgun (WGS) entry which is preliminary data.</text>
</comment>
<keyword evidence="3" id="KW-1185">Reference proteome</keyword>
<dbReference type="AlphaFoldDB" id="A0A371FKH6"/>
<accession>A0A371FKH6</accession>
<name>A0A371FKH6_MUCPR</name>
<evidence type="ECO:0000259" key="1">
    <source>
        <dbReference type="Pfam" id="PF05922"/>
    </source>
</evidence>